<evidence type="ECO:0000256" key="1">
    <source>
        <dbReference type="SAM" id="MobiDB-lite"/>
    </source>
</evidence>
<comment type="caution">
    <text evidence="2">The sequence shown here is derived from an EMBL/GenBank/DDBJ whole genome shotgun (WGS) entry which is preliminary data.</text>
</comment>
<name>A0A7W8ZA93_9ACTN</name>
<dbReference type="Proteomes" id="UP000588112">
    <property type="component" value="Unassembled WGS sequence"/>
</dbReference>
<sequence length="114" mass="11294">MTSTTGRAGAPERLEDRIAQAVTGCPGIASLAGGLHLGRGPAGVAVRDTGVEITVVARYGRPIPEIADEVRAAVGPLVPGVPVDVRVNDIATPGDAAGDEDAPSRSTGEGDGNG</sequence>
<protein>
    <submittedName>
        <fullName evidence="2">Putative alkaline shock family protein YloU</fullName>
    </submittedName>
</protein>
<organism evidence="2 3">
    <name type="scientific">Sphaerisporangium krabiense</name>
    <dbReference type="NCBI Taxonomy" id="763782"/>
    <lineage>
        <taxon>Bacteria</taxon>
        <taxon>Bacillati</taxon>
        <taxon>Actinomycetota</taxon>
        <taxon>Actinomycetes</taxon>
        <taxon>Streptosporangiales</taxon>
        <taxon>Streptosporangiaceae</taxon>
        <taxon>Sphaerisporangium</taxon>
    </lineage>
</organism>
<dbReference type="RefSeq" id="WP_184616780.1">
    <property type="nucleotide sequence ID" value="NZ_JACHBR010000002.1"/>
</dbReference>
<accession>A0A7W8ZA93</accession>
<evidence type="ECO:0000313" key="2">
    <source>
        <dbReference type="EMBL" id="MBB5630289.1"/>
    </source>
</evidence>
<dbReference type="EMBL" id="JACHBR010000002">
    <property type="protein sequence ID" value="MBB5630289.1"/>
    <property type="molecule type" value="Genomic_DNA"/>
</dbReference>
<dbReference type="AlphaFoldDB" id="A0A7W8ZA93"/>
<gene>
    <name evidence="2" type="ORF">BJ981_006053</name>
</gene>
<reference evidence="2 3" key="1">
    <citation type="submission" date="2020-08" db="EMBL/GenBank/DDBJ databases">
        <title>Sequencing the genomes of 1000 actinobacteria strains.</title>
        <authorList>
            <person name="Klenk H.-P."/>
        </authorList>
    </citation>
    <scope>NUCLEOTIDE SEQUENCE [LARGE SCALE GENOMIC DNA]</scope>
    <source>
        <strain evidence="2 3">DSM 45790</strain>
    </source>
</reference>
<proteinExistence type="predicted"/>
<evidence type="ECO:0000313" key="3">
    <source>
        <dbReference type="Proteomes" id="UP000588112"/>
    </source>
</evidence>
<feature type="region of interest" description="Disordered" evidence="1">
    <location>
        <begin position="89"/>
        <end position="114"/>
    </location>
</feature>
<keyword evidence="3" id="KW-1185">Reference proteome</keyword>